<organism evidence="1">
    <name type="scientific">marine sediment metagenome</name>
    <dbReference type="NCBI Taxonomy" id="412755"/>
    <lineage>
        <taxon>unclassified sequences</taxon>
        <taxon>metagenomes</taxon>
        <taxon>ecological metagenomes</taxon>
    </lineage>
</organism>
<gene>
    <name evidence="1" type="ORF">S01H4_67064</name>
</gene>
<feature type="non-terminal residue" evidence="1">
    <location>
        <position position="32"/>
    </location>
</feature>
<name>X1GA53_9ZZZZ</name>
<sequence>MSLALEPLAPIQAVNFPNDRDYTFLALTEELA</sequence>
<reference evidence="1" key="1">
    <citation type="journal article" date="2014" name="Front. Microbiol.">
        <title>High frequency of phylogenetically diverse reductive dehalogenase-homologous genes in deep subseafloor sedimentary metagenomes.</title>
        <authorList>
            <person name="Kawai M."/>
            <person name="Futagami T."/>
            <person name="Toyoda A."/>
            <person name="Takaki Y."/>
            <person name="Nishi S."/>
            <person name="Hori S."/>
            <person name="Arai W."/>
            <person name="Tsubouchi T."/>
            <person name="Morono Y."/>
            <person name="Uchiyama I."/>
            <person name="Ito T."/>
            <person name="Fujiyama A."/>
            <person name="Inagaki F."/>
            <person name="Takami H."/>
        </authorList>
    </citation>
    <scope>NUCLEOTIDE SEQUENCE</scope>
    <source>
        <strain evidence="1">Expedition CK06-06</strain>
    </source>
</reference>
<comment type="caution">
    <text evidence="1">The sequence shown here is derived from an EMBL/GenBank/DDBJ whole genome shotgun (WGS) entry which is preliminary data.</text>
</comment>
<protein>
    <submittedName>
        <fullName evidence="1">Uncharacterized protein</fullName>
    </submittedName>
</protein>
<dbReference type="EMBL" id="BART01041918">
    <property type="protein sequence ID" value="GAH29913.1"/>
    <property type="molecule type" value="Genomic_DNA"/>
</dbReference>
<evidence type="ECO:0000313" key="1">
    <source>
        <dbReference type="EMBL" id="GAH29913.1"/>
    </source>
</evidence>
<proteinExistence type="predicted"/>
<accession>X1GA53</accession>
<dbReference type="AlphaFoldDB" id="X1GA53"/>